<sequence length="329" mass="34040">MAVLVYHVFAFFALSSYGLYHLISATRAHLKHPSPPSSSSSSSSSAPRGGAAAASDYFAHPYYPLPLSPHSHHLLRHLPLYLAAISLLIAIAHHAFLSPAAADGRSPVHRLAALQSAAALLIFLLLAAAALLLPHPLPPDLLFLLAFLAFALLSAASAHSAAAYQTTDLQAKCDSLSAAISAASAAACLALALHPRLFPADLALAGAIVLQGLWSLQSGLSLYVDAFIPDGCHRLLDVPAGSATRCDLEDSRLRATAFLDLAFVLHATLVAAVAVLVYAAVSRASVAGGGQGRRHNGGSYEALPTSSTGALGDLDLVQMKQLAKSSTQA</sequence>
<feature type="transmembrane region" description="Helical" evidence="6">
    <location>
        <begin position="6"/>
        <end position="23"/>
    </location>
</feature>
<accession>A0A8K0IZ40</accession>
<evidence type="ECO:0000313" key="8">
    <source>
        <dbReference type="Proteomes" id="UP000797356"/>
    </source>
</evidence>
<protein>
    <submittedName>
        <fullName evidence="7">Uncharacterized protein</fullName>
    </submittedName>
</protein>
<dbReference type="EMBL" id="CM017886">
    <property type="protein sequence ID" value="KAG1370232.1"/>
    <property type="molecule type" value="Genomic_DNA"/>
</dbReference>
<evidence type="ECO:0000256" key="2">
    <source>
        <dbReference type="ARBA" id="ARBA00006948"/>
    </source>
</evidence>
<evidence type="ECO:0000256" key="4">
    <source>
        <dbReference type="ARBA" id="ARBA00022989"/>
    </source>
</evidence>
<dbReference type="Pfam" id="PF04819">
    <property type="entry name" value="DUF716"/>
    <property type="match status" value="1"/>
</dbReference>
<organism evidence="7 8">
    <name type="scientific">Cocos nucifera</name>
    <name type="common">Coconut palm</name>
    <dbReference type="NCBI Taxonomy" id="13894"/>
    <lineage>
        <taxon>Eukaryota</taxon>
        <taxon>Viridiplantae</taxon>
        <taxon>Streptophyta</taxon>
        <taxon>Embryophyta</taxon>
        <taxon>Tracheophyta</taxon>
        <taxon>Spermatophyta</taxon>
        <taxon>Magnoliopsida</taxon>
        <taxon>Liliopsida</taxon>
        <taxon>Arecaceae</taxon>
        <taxon>Arecoideae</taxon>
        <taxon>Cocoseae</taxon>
        <taxon>Attaleinae</taxon>
        <taxon>Cocos</taxon>
    </lineage>
</organism>
<reference evidence="7" key="1">
    <citation type="journal article" date="2017" name="Gigascience">
        <title>The genome draft of coconut (Cocos nucifera).</title>
        <authorList>
            <person name="Xiao Y."/>
            <person name="Xu P."/>
            <person name="Fan H."/>
            <person name="Baudouin L."/>
            <person name="Xia W."/>
            <person name="Bocs S."/>
            <person name="Xu J."/>
            <person name="Li Q."/>
            <person name="Guo A."/>
            <person name="Zhou L."/>
            <person name="Li J."/>
            <person name="Wu Y."/>
            <person name="Ma Z."/>
            <person name="Armero A."/>
            <person name="Issali A.E."/>
            <person name="Liu N."/>
            <person name="Peng M."/>
            <person name="Yang Y."/>
        </authorList>
    </citation>
    <scope>NUCLEOTIDE SEQUENCE</scope>
    <source>
        <tissue evidence="7">Spear leaf of Hainan Tall coconut</tissue>
    </source>
</reference>
<evidence type="ECO:0000256" key="3">
    <source>
        <dbReference type="ARBA" id="ARBA00022692"/>
    </source>
</evidence>
<dbReference type="PANTHER" id="PTHR47830:SF1">
    <property type="entry name" value="OS11G0534100 PROTEIN"/>
    <property type="match status" value="1"/>
</dbReference>
<evidence type="ECO:0000256" key="1">
    <source>
        <dbReference type="ARBA" id="ARBA00004141"/>
    </source>
</evidence>
<name>A0A8K0IZ40_COCNU</name>
<feature type="transmembrane region" description="Helical" evidence="6">
    <location>
        <begin position="176"/>
        <end position="193"/>
    </location>
</feature>
<keyword evidence="8" id="KW-1185">Reference proteome</keyword>
<evidence type="ECO:0000256" key="6">
    <source>
        <dbReference type="SAM" id="Phobius"/>
    </source>
</evidence>
<feature type="transmembrane region" description="Helical" evidence="6">
    <location>
        <begin position="116"/>
        <end position="134"/>
    </location>
</feature>
<dbReference type="InterPro" id="IPR006904">
    <property type="entry name" value="DUF716"/>
</dbReference>
<keyword evidence="5 6" id="KW-0472">Membrane</keyword>
<dbReference type="OrthoDB" id="1924702at2759"/>
<evidence type="ECO:0000256" key="5">
    <source>
        <dbReference type="ARBA" id="ARBA00023136"/>
    </source>
</evidence>
<dbReference type="GO" id="GO:0016020">
    <property type="term" value="C:membrane"/>
    <property type="evidence" value="ECO:0007669"/>
    <property type="project" value="UniProtKB-SubCell"/>
</dbReference>
<keyword evidence="3 6" id="KW-0812">Transmembrane</keyword>
<dbReference type="Proteomes" id="UP000797356">
    <property type="component" value="Chromosome 15"/>
</dbReference>
<dbReference type="AlphaFoldDB" id="A0A8K0IZ40"/>
<gene>
    <name evidence="7" type="ORF">COCNU_15G005980</name>
</gene>
<dbReference type="PANTHER" id="PTHR47830">
    <property type="entry name" value="OS11G0534100 PROTEIN"/>
    <property type="match status" value="1"/>
</dbReference>
<keyword evidence="4 6" id="KW-1133">Transmembrane helix</keyword>
<proteinExistence type="inferred from homology"/>
<reference evidence="7" key="2">
    <citation type="submission" date="2019-07" db="EMBL/GenBank/DDBJ databases">
        <authorList>
            <person name="Yang Y."/>
            <person name="Bocs S."/>
            <person name="Baudouin L."/>
        </authorList>
    </citation>
    <scope>NUCLEOTIDE SEQUENCE</scope>
    <source>
        <tissue evidence="7">Spear leaf of Hainan Tall coconut</tissue>
    </source>
</reference>
<feature type="transmembrane region" description="Helical" evidence="6">
    <location>
        <begin position="141"/>
        <end position="164"/>
    </location>
</feature>
<evidence type="ECO:0000313" key="7">
    <source>
        <dbReference type="EMBL" id="KAG1370232.1"/>
    </source>
</evidence>
<feature type="transmembrane region" description="Helical" evidence="6">
    <location>
        <begin position="261"/>
        <end position="281"/>
    </location>
</feature>
<comment type="subcellular location">
    <subcellularLocation>
        <location evidence="1">Membrane</location>
        <topology evidence="1">Multi-pass membrane protein</topology>
    </subcellularLocation>
</comment>
<comment type="similarity">
    <text evidence="2">Belongs to the TMEM45 family.</text>
</comment>
<feature type="transmembrane region" description="Helical" evidence="6">
    <location>
        <begin position="78"/>
        <end position="96"/>
    </location>
</feature>
<feature type="transmembrane region" description="Helical" evidence="6">
    <location>
        <begin position="200"/>
        <end position="217"/>
    </location>
</feature>
<comment type="caution">
    <text evidence="7">The sequence shown here is derived from an EMBL/GenBank/DDBJ whole genome shotgun (WGS) entry which is preliminary data.</text>
</comment>